<proteinExistence type="predicted"/>
<dbReference type="RefSeq" id="WP_088385463.1">
    <property type="nucleotide sequence ID" value="NZ_NIOF01000005.1"/>
</dbReference>
<keyword evidence="2" id="KW-1185">Reference proteome</keyword>
<gene>
    <name evidence="1" type="ORF">CDN99_13925</name>
</gene>
<dbReference type="InterPro" id="IPR017850">
    <property type="entry name" value="Alkaline_phosphatase_core_sf"/>
</dbReference>
<evidence type="ECO:0000313" key="2">
    <source>
        <dbReference type="Proteomes" id="UP000197468"/>
    </source>
</evidence>
<name>A0A246JCQ1_9BURK</name>
<dbReference type="InterPro" id="IPR002591">
    <property type="entry name" value="Phosphodiest/P_Trfase"/>
</dbReference>
<dbReference type="OrthoDB" id="8580666at2"/>
<reference evidence="1 2" key="1">
    <citation type="journal article" date="2008" name="Int. J. Syst. Evol. Microbiol.">
        <title>Description of Roseateles aquatilis sp. nov. and Roseateles terrae sp. nov., in the class Betaproteobacteria, and emended description of the genus Roseateles.</title>
        <authorList>
            <person name="Gomila M."/>
            <person name="Bowien B."/>
            <person name="Falsen E."/>
            <person name="Moore E.R."/>
            <person name="Lalucat J."/>
        </authorList>
    </citation>
    <scope>NUCLEOTIDE SEQUENCE [LARGE SCALE GENOMIC DNA]</scope>
    <source>
        <strain evidence="1 2">CCUG 48205</strain>
    </source>
</reference>
<sequence length="313" mass="33529">MTGIARRGASDRHAADDAGTVDAAPRKLVVLLADGLRADTARDYMGYLQALNEAGRAQWRSLRCELPSLSRPLYATVINGEPPLTHGILGNGQAGQRLTRHLFQALEAHGVPAAVAAYHWFYELLAGEVFDPLRHRDAVPAGCGLSAARWYWEDDYPDSHLLADAESLRRAHLPASGPSLLFIHPMGPDLAGHLHGGESTAYAMSARKLDMLLAQLLPRWHAAGFDLLLTSDHGMHADRMHGGPLAVEREVPLIWVPHDGAVELPLPDRQTGIASWLLARLGIDGHGSGNDLGDGIDGLGLLNGADGDEVPAA</sequence>
<dbReference type="Gene3D" id="3.40.720.10">
    <property type="entry name" value="Alkaline Phosphatase, subunit A"/>
    <property type="match status" value="1"/>
</dbReference>
<dbReference type="AlphaFoldDB" id="A0A246JCQ1"/>
<protein>
    <recommendedName>
        <fullName evidence="3">Nucleotide pyrophosphatase</fullName>
    </recommendedName>
</protein>
<dbReference type="Proteomes" id="UP000197468">
    <property type="component" value="Unassembled WGS sequence"/>
</dbReference>
<comment type="caution">
    <text evidence="1">The sequence shown here is derived from an EMBL/GenBank/DDBJ whole genome shotgun (WGS) entry which is preliminary data.</text>
</comment>
<evidence type="ECO:0000313" key="1">
    <source>
        <dbReference type="EMBL" id="OWQ90442.1"/>
    </source>
</evidence>
<evidence type="ECO:0008006" key="3">
    <source>
        <dbReference type="Google" id="ProtNLM"/>
    </source>
</evidence>
<accession>A0A246JCQ1</accession>
<dbReference type="Pfam" id="PF01663">
    <property type="entry name" value="Phosphodiest"/>
    <property type="match status" value="1"/>
</dbReference>
<dbReference type="EMBL" id="NIOF01000005">
    <property type="protein sequence ID" value="OWQ90442.1"/>
    <property type="molecule type" value="Genomic_DNA"/>
</dbReference>
<dbReference type="SUPFAM" id="SSF53649">
    <property type="entry name" value="Alkaline phosphatase-like"/>
    <property type="match status" value="1"/>
</dbReference>
<organism evidence="1 2">
    <name type="scientific">Roseateles aquatilis</name>
    <dbReference type="NCBI Taxonomy" id="431061"/>
    <lineage>
        <taxon>Bacteria</taxon>
        <taxon>Pseudomonadati</taxon>
        <taxon>Pseudomonadota</taxon>
        <taxon>Betaproteobacteria</taxon>
        <taxon>Burkholderiales</taxon>
        <taxon>Sphaerotilaceae</taxon>
        <taxon>Roseateles</taxon>
    </lineage>
</organism>